<keyword evidence="3" id="KW-0677">Repeat</keyword>
<sequence length="157" mass="17067">MASQCDCCGLMMQAVLPERLASGSDDFTAALWYTEKGEDKGNSPQRLTGHQAAICHLAFSPDSARLATASFDHSIRLWNSKDGRYLATLRGHVGPVYRIAWSPDSRLLLSGSGDSTLKVWVATETDLPGHADEVFDVDWSADGERVASGGRDKLLRV</sequence>
<reference evidence="6" key="2">
    <citation type="submission" date="2025-09" db="UniProtKB">
        <authorList>
            <consortium name="Ensembl"/>
        </authorList>
    </citation>
    <scope>IDENTIFICATION</scope>
</reference>
<dbReference type="InterPro" id="IPR020472">
    <property type="entry name" value="WD40_PAC1"/>
</dbReference>
<dbReference type="GO" id="GO:0005730">
    <property type="term" value="C:nucleolus"/>
    <property type="evidence" value="ECO:0007669"/>
    <property type="project" value="UniProtKB-SubCell"/>
</dbReference>
<dbReference type="PRINTS" id="PR00320">
    <property type="entry name" value="GPROTEINBRPT"/>
</dbReference>
<name>A0A8C4R584_EPTBU</name>
<dbReference type="OMA" id="DWIRNAC"/>
<evidence type="ECO:0000256" key="5">
    <source>
        <dbReference type="PROSITE-ProRule" id="PRU00221"/>
    </source>
</evidence>
<dbReference type="GeneTree" id="ENSGT00940000157881"/>
<dbReference type="InterPro" id="IPR036322">
    <property type="entry name" value="WD40_repeat_dom_sf"/>
</dbReference>
<evidence type="ECO:0000313" key="6">
    <source>
        <dbReference type="Ensembl" id="ENSEBUP00000025383.1"/>
    </source>
</evidence>
<dbReference type="PROSITE" id="PS50082">
    <property type="entry name" value="WD_REPEATS_2"/>
    <property type="match status" value="3"/>
</dbReference>
<evidence type="ECO:0000256" key="3">
    <source>
        <dbReference type="ARBA" id="ARBA00022737"/>
    </source>
</evidence>
<accession>A0A8C4R584</accession>
<dbReference type="SMART" id="SM00320">
    <property type="entry name" value="WD40"/>
    <property type="match status" value="3"/>
</dbReference>
<dbReference type="Gene3D" id="2.130.10.10">
    <property type="entry name" value="YVTN repeat-like/Quinoprotein amine dehydrogenase"/>
    <property type="match status" value="2"/>
</dbReference>
<evidence type="ECO:0000313" key="7">
    <source>
        <dbReference type="Proteomes" id="UP000694388"/>
    </source>
</evidence>
<dbReference type="SUPFAM" id="SSF50978">
    <property type="entry name" value="WD40 repeat-like"/>
    <property type="match status" value="1"/>
</dbReference>
<dbReference type="PROSITE" id="PS50294">
    <property type="entry name" value="WD_REPEATS_REGION"/>
    <property type="match status" value="3"/>
</dbReference>
<dbReference type="InterPro" id="IPR001680">
    <property type="entry name" value="WD40_rpt"/>
</dbReference>
<feature type="repeat" description="WD" evidence="5">
    <location>
        <begin position="127"/>
        <end position="157"/>
    </location>
</feature>
<proteinExistence type="predicted"/>
<comment type="subcellular location">
    <subcellularLocation>
        <location evidence="1">Nucleus</location>
        <location evidence="1">Nucleolus</location>
    </subcellularLocation>
</comment>
<dbReference type="GO" id="GO:0000027">
    <property type="term" value="P:ribosomal large subunit assembly"/>
    <property type="evidence" value="ECO:0007669"/>
    <property type="project" value="TreeGrafter"/>
</dbReference>
<feature type="repeat" description="WD" evidence="5">
    <location>
        <begin position="89"/>
        <end position="120"/>
    </location>
</feature>
<keyword evidence="4" id="KW-0539">Nucleus</keyword>
<keyword evidence="7" id="KW-1185">Reference proteome</keyword>
<dbReference type="PANTHER" id="PTHR19848">
    <property type="entry name" value="WD40 REPEAT PROTEIN"/>
    <property type="match status" value="1"/>
</dbReference>
<evidence type="ECO:0000256" key="1">
    <source>
        <dbReference type="ARBA" id="ARBA00004604"/>
    </source>
</evidence>
<dbReference type="AlphaFoldDB" id="A0A8C4R584"/>
<dbReference type="InterPro" id="IPR015943">
    <property type="entry name" value="WD40/YVTN_repeat-like_dom_sf"/>
</dbReference>
<dbReference type="Proteomes" id="UP000694388">
    <property type="component" value="Unplaced"/>
</dbReference>
<evidence type="ECO:0000256" key="2">
    <source>
        <dbReference type="ARBA" id="ARBA00022574"/>
    </source>
</evidence>
<protein>
    <submittedName>
        <fullName evidence="6">Uncharacterized protein</fullName>
    </submittedName>
</protein>
<keyword evidence="2 5" id="KW-0853">WD repeat</keyword>
<organism evidence="6 7">
    <name type="scientific">Eptatretus burgeri</name>
    <name type="common">Inshore hagfish</name>
    <dbReference type="NCBI Taxonomy" id="7764"/>
    <lineage>
        <taxon>Eukaryota</taxon>
        <taxon>Metazoa</taxon>
        <taxon>Chordata</taxon>
        <taxon>Craniata</taxon>
        <taxon>Vertebrata</taxon>
        <taxon>Cyclostomata</taxon>
        <taxon>Myxini</taxon>
        <taxon>Myxiniformes</taxon>
        <taxon>Myxinidae</taxon>
        <taxon>Eptatretinae</taxon>
        <taxon>Eptatretus</taxon>
    </lineage>
</organism>
<dbReference type="Pfam" id="PF00400">
    <property type="entry name" value="WD40"/>
    <property type="match status" value="3"/>
</dbReference>
<dbReference type="PANTHER" id="PTHR19848:SF0">
    <property type="entry name" value="NOTCHLESS PROTEIN HOMOLOG 1"/>
    <property type="match status" value="1"/>
</dbReference>
<feature type="repeat" description="WD" evidence="5">
    <location>
        <begin position="47"/>
        <end position="88"/>
    </location>
</feature>
<dbReference type="Ensembl" id="ENSEBUT00000025958.1">
    <property type="protein sequence ID" value="ENSEBUP00000025383.1"/>
    <property type="gene ID" value="ENSEBUG00000015652.1"/>
</dbReference>
<evidence type="ECO:0000256" key="4">
    <source>
        <dbReference type="ARBA" id="ARBA00023242"/>
    </source>
</evidence>
<reference evidence="6" key="1">
    <citation type="submission" date="2025-08" db="UniProtKB">
        <authorList>
            <consortium name="Ensembl"/>
        </authorList>
    </citation>
    <scope>IDENTIFICATION</scope>
</reference>